<dbReference type="PIRSF" id="PIRSF006293">
    <property type="entry name" value="ExsB"/>
    <property type="match status" value="1"/>
</dbReference>
<keyword evidence="6 11" id="KW-0862">Zinc</keyword>
<evidence type="ECO:0000256" key="9">
    <source>
        <dbReference type="ARBA" id="ARBA00039149"/>
    </source>
</evidence>
<feature type="binding site" evidence="11">
    <location>
        <begin position="8"/>
        <end position="18"/>
    </location>
    <ligand>
        <name>ATP</name>
        <dbReference type="ChEBI" id="CHEBI:30616"/>
    </ligand>
</feature>
<evidence type="ECO:0000256" key="1">
    <source>
        <dbReference type="ARBA" id="ARBA00005061"/>
    </source>
</evidence>
<comment type="function">
    <text evidence="11">Catalyzes the ATP-dependent conversion of 7-carboxy-7-deazaguanine (CDG) to 7-cyano-7-deazaguanine (preQ(0)).</text>
</comment>
<keyword evidence="4 11" id="KW-0547">Nucleotide-binding</keyword>
<feature type="binding site" evidence="11">
    <location>
        <position position="194"/>
    </location>
    <ligand>
        <name>Zn(2+)</name>
        <dbReference type="ChEBI" id="CHEBI:29105"/>
    </ligand>
</feature>
<dbReference type="Gene3D" id="3.40.50.620">
    <property type="entry name" value="HUPs"/>
    <property type="match status" value="1"/>
</dbReference>
<dbReference type="SUPFAM" id="SSF52402">
    <property type="entry name" value="Adenine nucleotide alpha hydrolases-like"/>
    <property type="match status" value="1"/>
</dbReference>
<keyword evidence="7 11" id="KW-0067">ATP-binding</keyword>
<evidence type="ECO:0000256" key="8">
    <source>
        <dbReference type="ARBA" id="ARBA00037993"/>
    </source>
</evidence>
<dbReference type="EMBL" id="CP110820">
    <property type="protein sequence ID" value="WPX96050.1"/>
    <property type="molecule type" value="Genomic_DNA"/>
</dbReference>
<dbReference type="CDD" id="cd01995">
    <property type="entry name" value="QueC-like"/>
    <property type="match status" value="1"/>
</dbReference>
<evidence type="ECO:0000256" key="11">
    <source>
        <dbReference type="HAMAP-Rule" id="MF_01633"/>
    </source>
</evidence>
<keyword evidence="5 11" id="KW-0671">Queuosine biosynthesis</keyword>
<dbReference type="EC" id="6.3.4.20" evidence="9 11"/>
<feature type="binding site" evidence="11">
    <location>
        <position position="204"/>
    </location>
    <ligand>
        <name>Zn(2+)</name>
        <dbReference type="ChEBI" id="CHEBI:29105"/>
    </ligand>
</feature>
<evidence type="ECO:0000256" key="6">
    <source>
        <dbReference type="ARBA" id="ARBA00022833"/>
    </source>
</evidence>
<dbReference type="Pfam" id="PF06508">
    <property type="entry name" value="QueC"/>
    <property type="match status" value="1"/>
</dbReference>
<proteinExistence type="inferred from homology"/>
<organism evidence="12 13">
    <name type="scientific">Candidatus Bandiella euplotis</name>
    <dbReference type="NCBI Taxonomy" id="1664265"/>
    <lineage>
        <taxon>Bacteria</taxon>
        <taxon>Pseudomonadati</taxon>
        <taxon>Pseudomonadota</taxon>
        <taxon>Alphaproteobacteria</taxon>
        <taxon>Rickettsiales</taxon>
        <taxon>Candidatus Midichloriaceae</taxon>
        <taxon>Candidatus Bandiella</taxon>
    </lineage>
</organism>
<evidence type="ECO:0000313" key="12">
    <source>
        <dbReference type="EMBL" id="WPX96050.1"/>
    </source>
</evidence>
<comment type="catalytic activity">
    <reaction evidence="10 11">
        <text>7-carboxy-7-carbaguanine + NH4(+) + 2 ATP = 7-cyano-7-carbaguanine + 2 AMP + 2 diphosphate + 2 H(+)</text>
        <dbReference type="Rhea" id="RHEA:27982"/>
        <dbReference type="ChEBI" id="CHEBI:15378"/>
        <dbReference type="ChEBI" id="CHEBI:28938"/>
        <dbReference type="ChEBI" id="CHEBI:30616"/>
        <dbReference type="ChEBI" id="CHEBI:33019"/>
        <dbReference type="ChEBI" id="CHEBI:45075"/>
        <dbReference type="ChEBI" id="CHEBI:61036"/>
        <dbReference type="ChEBI" id="CHEBI:456215"/>
        <dbReference type="EC" id="6.3.4.20"/>
    </reaction>
</comment>
<dbReference type="NCBIfam" id="TIGR00364">
    <property type="entry name" value="7-cyano-7-deazaguanine synthase QueC"/>
    <property type="match status" value="1"/>
</dbReference>
<name>A0ABZ0UPY8_9RICK</name>
<protein>
    <recommendedName>
        <fullName evidence="9 11">7-cyano-7-deazaguanine synthase</fullName>
        <ecNumber evidence="9 11">6.3.4.20</ecNumber>
    </recommendedName>
    <alternativeName>
        <fullName evidence="11">7-cyano-7-carbaguanine synthase</fullName>
    </alternativeName>
    <alternativeName>
        <fullName evidence="11">PreQ(0) synthase</fullName>
    </alternativeName>
    <alternativeName>
        <fullName evidence="11">Queuosine biosynthesis protein QueC</fullName>
    </alternativeName>
</protein>
<comment type="similarity">
    <text evidence="8 11">Belongs to the QueC family.</text>
</comment>
<evidence type="ECO:0000256" key="10">
    <source>
        <dbReference type="ARBA" id="ARBA00047890"/>
    </source>
</evidence>
<keyword evidence="3 11" id="KW-0479">Metal-binding</keyword>
<dbReference type="InterPro" id="IPR014729">
    <property type="entry name" value="Rossmann-like_a/b/a_fold"/>
</dbReference>
<keyword evidence="13" id="KW-1185">Reference proteome</keyword>
<feature type="binding site" evidence="11">
    <location>
        <position position="207"/>
    </location>
    <ligand>
        <name>Zn(2+)</name>
        <dbReference type="ChEBI" id="CHEBI:29105"/>
    </ligand>
</feature>
<keyword evidence="2 11" id="KW-0436">Ligase</keyword>
<dbReference type="InterPro" id="IPR018317">
    <property type="entry name" value="QueC"/>
</dbReference>
<sequence>MKKAVVLLSGGLDSSTTLAIVKERGYEPCCISFDYGQKQVVELEAAKKVKALIAPEAQHKIITIDLKTFGNSALTDDIKVPINRTQEEILSGITSTYVPARNTIFLSYSLAYAEVLPADDIFIGANILDYSGYPDCRPAYIEAYNRMANLALARSTQRGGAVIKIHAPLLQLNKAQIIQEGLRLGVDYSLTSSCYNPNIEGVACGQCDACQLRINAFTDIGLRDPIKYTDSYTYLAL</sequence>
<gene>
    <name evidence="11" type="primary">queC</name>
    <name evidence="12" type="ORF">Bandiella_00153</name>
</gene>
<comment type="cofactor">
    <cofactor evidence="11">
        <name>Zn(2+)</name>
        <dbReference type="ChEBI" id="CHEBI:29105"/>
    </cofactor>
    <text evidence="11">Binds 1 zinc ion per subunit.</text>
</comment>
<evidence type="ECO:0000256" key="2">
    <source>
        <dbReference type="ARBA" id="ARBA00022598"/>
    </source>
</evidence>
<dbReference type="Proteomes" id="UP001327219">
    <property type="component" value="Chromosome"/>
</dbReference>
<evidence type="ECO:0000256" key="4">
    <source>
        <dbReference type="ARBA" id="ARBA00022741"/>
    </source>
</evidence>
<comment type="pathway">
    <text evidence="1 11">Purine metabolism; 7-cyano-7-deazaguanine biosynthesis.</text>
</comment>
<dbReference type="RefSeq" id="WP_323733001.1">
    <property type="nucleotide sequence ID" value="NZ_CP110820.1"/>
</dbReference>
<evidence type="ECO:0000256" key="3">
    <source>
        <dbReference type="ARBA" id="ARBA00022723"/>
    </source>
</evidence>
<accession>A0ABZ0UPY8</accession>
<dbReference type="PANTHER" id="PTHR42914:SF1">
    <property type="entry name" value="7-CYANO-7-DEAZAGUANINE SYNTHASE"/>
    <property type="match status" value="1"/>
</dbReference>
<reference evidence="12 13" key="1">
    <citation type="submission" date="2022-11" db="EMBL/GenBank/DDBJ databases">
        <title>Host association and intracellularity evolved multiple times independently in the Rickettsiales.</title>
        <authorList>
            <person name="Castelli M."/>
            <person name="Nardi T."/>
            <person name="Gammuto L."/>
            <person name="Bellinzona G."/>
            <person name="Sabaneyeva E."/>
            <person name="Potekhin A."/>
            <person name="Serra V."/>
            <person name="Petroni G."/>
            <person name="Sassera D."/>
        </authorList>
    </citation>
    <scope>NUCLEOTIDE SEQUENCE [LARGE SCALE GENOMIC DNA]</scope>
    <source>
        <strain evidence="12 13">NDG2</strain>
    </source>
</reference>
<evidence type="ECO:0000313" key="13">
    <source>
        <dbReference type="Proteomes" id="UP001327219"/>
    </source>
</evidence>
<feature type="binding site" evidence="11">
    <location>
        <position position="210"/>
    </location>
    <ligand>
        <name>Zn(2+)</name>
        <dbReference type="ChEBI" id="CHEBI:29105"/>
    </ligand>
</feature>
<evidence type="ECO:0000256" key="7">
    <source>
        <dbReference type="ARBA" id="ARBA00022840"/>
    </source>
</evidence>
<dbReference type="HAMAP" id="MF_01633">
    <property type="entry name" value="QueC"/>
    <property type="match status" value="1"/>
</dbReference>
<dbReference type="PANTHER" id="PTHR42914">
    <property type="entry name" value="7-CYANO-7-DEAZAGUANINE SYNTHASE"/>
    <property type="match status" value="1"/>
</dbReference>
<evidence type="ECO:0000256" key="5">
    <source>
        <dbReference type="ARBA" id="ARBA00022785"/>
    </source>
</evidence>